<dbReference type="OrthoDB" id="9809348at2"/>
<dbReference type="Gene3D" id="3.30.450.20">
    <property type="entry name" value="PAS domain"/>
    <property type="match status" value="1"/>
</dbReference>
<dbReference type="RefSeq" id="WP_058294511.1">
    <property type="nucleotide sequence ID" value="NZ_CAMRXG010000054.1"/>
</dbReference>
<feature type="transmembrane region" description="Helical" evidence="1">
    <location>
        <begin position="25"/>
        <end position="45"/>
    </location>
</feature>
<dbReference type="EMBL" id="PDCJ01000001">
    <property type="protein sequence ID" value="PEG30340.1"/>
    <property type="molecule type" value="Genomic_DNA"/>
</dbReference>
<organism evidence="4 5">
    <name type="scientific">Clostridium neonatale</name>
    <dbReference type="NCBI Taxonomy" id="137838"/>
    <lineage>
        <taxon>Bacteria</taxon>
        <taxon>Bacillati</taxon>
        <taxon>Bacillota</taxon>
        <taxon>Clostridia</taxon>
        <taxon>Eubacteriales</taxon>
        <taxon>Clostridiaceae</taxon>
        <taxon>Clostridium</taxon>
    </lineage>
</organism>
<evidence type="ECO:0000313" key="4">
    <source>
        <dbReference type="EMBL" id="PEG30340.1"/>
    </source>
</evidence>
<evidence type="ECO:0000259" key="2">
    <source>
        <dbReference type="Pfam" id="PF02518"/>
    </source>
</evidence>
<feature type="domain" description="Histidine kinase/HSP90-like ATPase" evidence="2">
    <location>
        <begin position="501"/>
        <end position="577"/>
    </location>
</feature>
<dbReference type="PANTHER" id="PTHR34220:SF7">
    <property type="entry name" value="SENSOR HISTIDINE KINASE YPDA"/>
    <property type="match status" value="1"/>
</dbReference>
<keyword evidence="5" id="KW-1185">Reference proteome</keyword>
<comment type="caution">
    <text evidence="4">The sequence shown here is derived from an EMBL/GenBank/DDBJ whole genome shotgun (WGS) entry which is preliminary data.</text>
</comment>
<dbReference type="Proteomes" id="UP000220840">
    <property type="component" value="Unassembled WGS sequence"/>
</dbReference>
<dbReference type="AlphaFoldDB" id="A0A2A7MFK4"/>
<evidence type="ECO:0000256" key="1">
    <source>
        <dbReference type="SAM" id="Phobius"/>
    </source>
</evidence>
<dbReference type="Pfam" id="PF02518">
    <property type="entry name" value="HATPase_c"/>
    <property type="match status" value="1"/>
</dbReference>
<proteinExistence type="predicted"/>
<dbReference type="InterPro" id="IPR036890">
    <property type="entry name" value="HATPase_C_sf"/>
</dbReference>
<keyword evidence="1" id="KW-1133">Transmembrane helix</keyword>
<dbReference type="STRING" id="137838.GCA_001458595_01642"/>
<keyword evidence="1" id="KW-0812">Transmembrane</keyword>
<sequence>MAVNYKINSLNNGIRKYFSNFQNRIIVCFILCTIIPLLAIGLISYHTSVKIAKDKILNSNLLLNNQLKVDINNRVVQIEHVADSIQFYLYSLNNTPTLPLSNYLTVFNNTSNNIDILKNNFNIFYINAFLEPNLIISNHGINFNSINDLEKYGISENDLLNLGISTKWVFRAKQDFPYMISNNKDGVDAIFCYRSVKNNESDSLFYSYFISIKSDEFSEILKNSSIDISISNYIVDENGVIIAHSDKSKVGNTLDTKKLTLIKQNISNGNLSLYKNSQIISSKSINDWYIVTDIPDKYILENTFPLIKLIIFSILMLTPIFIFTAASLGKEITKRLNRLSVIIKSAELNNNVIKIDNLNELIDSNSGYYDDIDYIALTLKDMINTINDNFNTILDLSVKKEKLNYDLLQAQINPHFLYNILDSIHVCNSIGKFDIANQIIRDLSKFYRYVLRTSEHLITIQEEIEIAKLYLSMENICKNGNITWNFYLDKSIESFLIPKLTLQPLMENCIRHGIGQGGNKINIDISITYHEDYILINIKDNGIGIDPDRLIDIQSILNTNNVSDKYLGLSNVNARLYSSKIAKESMNISSILNIGTNINIIINQVI</sequence>
<dbReference type="Pfam" id="PF06580">
    <property type="entry name" value="His_kinase"/>
    <property type="match status" value="1"/>
</dbReference>
<dbReference type="SUPFAM" id="SSF55874">
    <property type="entry name" value="ATPase domain of HSP90 chaperone/DNA topoisomerase II/histidine kinase"/>
    <property type="match status" value="1"/>
</dbReference>
<dbReference type="GO" id="GO:0000155">
    <property type="term" value="F:phosphorelay sensor kinase activity"/>
    <property type="evidence" value="ECO:0007669"/>
    <property type="project" value="InterPro"/>
</dbReference>
<feature type="transmembrane region" description="Helical" evidence="1">
    <location>
        <begin position="306"/>
        <end position="328"/>
    </location>
</feature>
<reference evidence="4 5" key="1">
    <citation type="submission" date="2017-10" db="EMBL/GenBank/DDBJ databases">
        <title>Effective Description of Clostridium neonatale sp. nov. linked to necrotizing enterocolitis in neonates and a clarification of species assignable to the genus Clostridium (Prazmowski 1880) emend. Lawson and Rainey 2016.</title>
        <authorList>
            <person name="Bernard K."/>
            <person name="Burdz T."/>
            <person name="Wiebe D."/>
            <person name="Balcewich B."/>
            <person name="Alfa M."/>
            <person name="Bernier A.-M."/>
        </authorList>
    </citation>
    <scope>NUCLEOTIDE SEQUENCE [LARGE SCALE GENOMIC DNA]</scope>
    <source>
        <strain evidence="4 5">LCDC99A005</strain>
    </source>
</reference>
<evidence type="ECO:0000313" key="5">
    <source>
        <dbReference type="Proteomes" id="UP000220840"/>
    </source>
</evidence>
<name>A0A2A7MFK4_9CLOT</name>
<dbReference type="GO" id="GO:0016020">
    <property type="term" value="C:membrane"/>
    <property type="evidence" value="ECO:0007669"/>
    <property type="project" value="InterPro"/>
</dbReference>
<dbReference type="PANTHER" id="PTHR34220">
    <property type="entry name" value="SENSOR HISTIDINE KINASE YPDA"/>
    <property type="match status" value="1"/>
</dbReference>
<dbReference type="InterPro" id="IPR003594">
    <property type="entry name" value="HATPase_dom"/>
</dbReference>
<keyword evidence="4" id="KW-0808">Transferase</keyword>
<gene>
    <name evidence="4" type="ORF">CQ394_01015</name>
</gene>
<dbReference type="InterPro" id="IPR050640">
    <property type="entry name" value="Bact_2-comp_sensor_kinase"/>
</dbReference>
<keyword evidence="1" id="KW-0472">Membrane</keyword>
<keyword evidence="4" id="KW-0418">Kinase</keyword>
<evidence type="ECO:0000259" key="3">
    <source>
        <dbReference type="Pfam" id="PF06580"/>
    </source>
</evidence>
<accession>A0A2A7MFK4</accession>
<dbReference type="InterPro" id="IPR010559">
    <property type="entry name" value="Sig_transdc_His_kin_internal"/>
</dbReference>
<protein>
    <submittedName>
        <fullName evidence="4">Sensor histidine kinase</fullName>
    </submittedName>
</protein>
<feature type="domain" description="Signal transduction histidine kinase internal region" evidence="3">
    <location>
        <begin position="405"/>
        <end position="476"/>
    </location>
</feature>
<dbReference type="Gene3D" id="3.30.565.10">
    <property type="entry name" value="Histidine kinase-like ATPase, C-terminal domain"/>
    <property type="match status" value="1"/>
</dbReference>